<dbReference type="SUPFAM" id="SSF48452">
    <property type="entry name" value="TPR-like"/>
    <property type="match status" value="1"/>
</dbReference>
<dbReference type="PANTHER" id="PTHR46512:SF9">
    <property type="entry name" value="PEPTIDYLPROLYL ISOMERASE"/>
    <property type="match status" value="1"/>
</dbReference>
<gene>
    <name evidence="5" type="ORF">ACHAWO_000808</name>
</gene>
<dbReference type="InterPro" id="IPR019734">
    <property type="entry name" value="TPR_rpt"/>
</dbReference>
<protein>
    <recommendedName>
        <fullName evidence="2">peptidylprolyl isomerase</fullName>
        <ecNumber evidence="2">5.2.1.8</ecNumber>
    </recommendedName>
</protein>
<dbReference type="Gene3D" id="1.25.40.10">
    <property type="entry name" value="Tetratricopeptide repeat domain"/>
    <property type="match status" value="1"/>
</dbReference>
<sequence length="401" mass="46000">MNTDVDGTPFSVLMDRAVKLKTLQMSQERKNYDKMPSFYQHSIFMDDVQAVRNLDFIDRIAAARQMKDDGNDAFKQGHWDQAMMQYEKALSVFRYLENTNPQLKNQGIKDQHIQEIAYQCKDEDEAKELNLLLVSLYNNIAITCFTMKDYNTSIQACDYALAVEDKSDKSYYLRAKSRLAPASSGSVELEAALADLKRALEINPLNTVARFAQRKLLQTATSNARLQKSRDRSTFNGLFDRGEMYDAKELSAAKRAQDKAREIELKASRERDLIIGKQLVQQYEERGMEEEKRNVESSVNAEIERRNNAKKLTSLDFRNPNQEMIEDAKSMGVDLLDPRTVDLLEKLQKGERLEPVNSKVSVPTTNINYVRTFGFVAFVLLCLRAFGISSLIPSQWSRKHK</sequence>
<keyword evidence="4" id="KW-0413">Isomerase</keyword>
<organism evidence="5 6">
    <name type="scientific">Cyclotella atomus</name>
    <dbReference type="NCBI Taxonomy" id="382360"/>
    <lineage>
        <taxon>Eukaryota</taxon>
        <taxon>Sar</taxon>
        <taxon>Stramenopiles</taxon>
        <taxon>Ochrophyta</taxon>
        <taxon>Bacillariophyta</taxon>
        <taxon>Coscinodiscophyceae</taxon>
        <taxon>Thalassiosirophycidae</taxon>
        <taxon>Stephanodiscales</taxon>
        <taxon>Stephanodiscaceae</taxon>
        <taxon>Cyclotella</taxon>
    </lineage>
</organism>
<reference evidence="5 6" key="1">
    <citation type="submission" date="2024-10" db="EMBL/GenBank/DDBJ databases">
        <title>Updated reference genomes for cyclostephanoid diatoms.</title>
        <authorList>
            <person name="Roberts W.R."/>
            <person name="Alverson A.J."/>
        </authorList>
    </citation>
    <scope>NUCLEOTIDE SEQUENCE [LARGE SCALE GENOMIC DNA]</scope>
    <source>
        <strain evidence="5 6">AJA010-31</strain>
    </source>
</reference>
<dbReference type="EMBL" id="JALLPJ020000872">
    <property type="protein sequence ID" value="KAL3780867.1"/>
    <property type="molecule type" value="Genomic_DNA"/>
</dbReference>
<dbReference type="GO" id="GO:0003755">
    <property type="term" value="F:peptidyl-prolyl cis-trans isomerase activity"/>
    <property type="evidence" value="ECO:0007669"/>
    <property type="project" value="UniProtKB-EC"/>
</dbReference>
<evidence type="ECO:0000256" key="3">
    <source>
        <dbReference type="ARBA" id="ARBA00023110"/>
    </source>
</evidence>
<evidence type="ECO:0000256" key="1">
    <source>
        <dbReference type="ARBA" id="ARBA00000971"/>
    </source>
</evidence>
<dbReference type="EC" id="5.2.1.8" evidence="2"/>
<comment type="catalytic activity">
    <reaction evidence="1">
        <text>[protein]-peptidylproline (omega=180) = [protein]-peptidylproline (omega=0)</text>
        <dbReference type="Rhea" id="RHEA:16237"/>
        <dbReference type="Rhea" id="RHEA-COMP:10747"/>
        <dbReference type="Rhea" id="RHEA-COMP:10748"/>
        <dbReference type="ChEBI" id="CHEBI:83833"/>
        <dbReference type="ChEBI" id="CHEBI:83834"/>
        <dbReference type="EC" id="5.2.1.8"/>
    </reaction>
</comment>
<dbReference type="InterPro" id="IPR050754">
    <property type="entry name" value="FKBP4/5/8-like"/>
</dbReference>
<name>A0ABD3NYG8_9STRA</name>
<accession>A0ABD3NYG8</accession>
<evidence type="ECO:0000256" key="2">
    <source>
        <dbReference type="ARBA" id="ARBA00013194"/>
    </source>
</evidence>
<evidence type="ECO:0000256" key="4">
    <source>
        <dbReference type="ARBA" id="ARBA00023235"/>
    </source>
</evidence>
<keyword evidence="3" id="KW-0697">Rotamase</keyword>
<proteinExistence type="predicted"/>
<dbReference type="PANTHER" id="PTHR46512">
    <property type="entry name" value="PEPTIDYLPROLYL ISOMERASE"/>
    <property type="match status" value="1"/>
</dbReference>
<comment type="caution">
    <text evidence="5">The sequence shown here is derived from an EMBL/GenBank/DDBJ whole genome shotgun (WGS) entry which is preliminary data.</text>
</comment>
<dbReference type="InterPro" id="IPR011990">
    <property type="entry name" value="TPR-like_helical_dom_sf"/>
</dbReference>
<keyword evidence="6" id="KW-1185">Reference proteome</keyword>
<evidence type="ECO:0000313" key="5">
    <source>
        <dbReference type="EMBL" id="KAL3780867.1"/>
    </source>
</evidence>
<dbReference type="SMART" id="SM00028">
    <property type="entry name" value="TPR"/>
    <property type="match status" value="3"/>
</dbReference>
<evidence type="ECO:0000313" key="6">
    <source>
        <dbReference type="Proteomes" id="UP001530400"/>
    </source>
</evidence>
<dbReference type="AlphaFoldDB" id="A0ABD3NYG8"/>
<dbReference type="Proteomes" id="UP001530400">
    <property type="component" value="Unassembled WGS sequence"/>
</dbReference>